<organism evidence="20 21">
    <name type="scientific">Pseudoalteromonas citrea</name>
    <dbReference type="NCBI Taxonomy" id="43655"/>
    <lineage>
        <taxon>Bacteria</taxon>
        <taxon>Pseudomonadati</taxon>
        <taxon>Pseudomonadota</taxon>
        <taxon>Gammaproteobacteria</taxon>
        <taxon>Alteromonadales</taxon>
        <taxon>Pseudoalteromonadaceae</taxon>
        <taxon>Pseudoalteromonas</taxon>
    </lineage>
</organism>
<evidence type="ECO:0000256" key="6">
    <source>
        <dbReference type="ARBA" id="ARBA00022553"/>
    </source>
</evidence>
<dbReference type="InterPro" id="IPR036890">
    <property type="entry name" value="HATPase_C_sf"/>
</dbReference>
<keyword evidence="7" id="KW-0808">Transferase</keyword>
<dbReference type="InterPro" id="IPR005467">
    <property type="entry name" value="His_kinase_dom"/>
</dbReference>
<keyword evidence="10" id="KW-0547">Nucleotide-binding</keyword>
<evidence type="ECO:0000256" key="7">
    <source>
        <dbReference type="ARBA" id="ARBA00022679"/>
    </source>
</evidence>
<evidence type="ECO:0000259" key="18">
    <source>
        <dbReference type="PROSITE" id="PS50112"/>
    </source>
</evidence>
<dbReference type="InterPro" id="IPR013656">
    <property type="entry name" value="PAS_4"/>
</dbReference>
<dbReference type="PROSITE" id="PS50110">
    <property type="entry name" value="RESPONSE_REGULATORY"/>
    <property type="match status" value="1"/>
</dbReference>
<feature type="transmembrane region" description="Helical" evidence="15">
    <location>
        <begin position="299"/>
        <end position="324"/>
    </location>
</feature>
<dbReference type="Pfam" id="PF01627">
    <property type="entry name" value="Hpt"/>
    <property type="match status" value="1"/>
</dbReference>
<evidence type="ECO:0000256" key="8">
    <source>
        <dbReference type="ARBA" id="ARBA00022692"/>
    </source>
</evidence>
<dbReference type="PANTHER" id="PTHR43047:SF72">
    <property type="entry name" value="OSMOSENSING HISTIDINE PROTEIN KINASE SLN1"/>
    <property type="match status" value="1"/>
</dbReference>
<dbReference type="InterPro" id="IPR003661">
    <property type="entry name" value="HisK_dim/P_dom"/>
</dbReference>
<evidence type="ECO:0000256" key="10">
    <source>
        <dbReference type="ARBA" id="ARBA00022840"/>
    </source>
</evidence>
<dbReference type="InterPro" id="IPR004358">
    <property type="entry name" value="Sig_transdc_His_kin-like_C"/>
</dbReference>
<evidence type="ECO:0000256" key="2">
    <source>
        <dbReference type="ARBA" id="ARBA00004429"/>
    </source>
</evidence>
<sequence length="1236" mass="139580">MDFEQEFVPLKKYRRAIAVTLSVAMLLAGILCLHLYHIKLERSYDERVAHFQRLSGQVDRAMSAAESVFQSVFISLEQPLSYHFDPFIMATLDQRADYYYRKLPHGAGEVIGQGLFLQSAQATSQWQQVMALGPAFNTALALIQSVDAVAYIKDNGFAFVKRRESNDSRLLTAILDGKLSPDFTKKSYNSSNKVEVNGQTYFSIGQRRSSTSNEHVILIYNAEKVATWLNKVILADSQATLINKSNVNLLSEKIFNLEPFNEMTLLAPWIGGVHLFNKKDTRPIDLAFKQSERAFRTPILYEIALELLFLTGFIIATFLAVTWLSGRIFIRPVSHFVRYLILQEHTPKTTFDYVIPIDWQPWFAQIKRVVMQKQALLEQLKQHNLVLDEQVQEQKKALARSLDVKERQASLLNTMLDNIPDLIYFKNIDGSFIGCNAAFEAFLHVKREEIVGRELHEVTSRFSELTALEQYMRLQQRPLTQTLVMDDKSYMLTLAPFYNEQDRLIGSFGVARDVTEQQQTMKSLQTSEENFKAAMEYAPNGVILASIDRNVLVLNKAAKRYLAVETPIVGSHLSALFAEESYQSLVETFDRLVTHDQKMAELTLAQGGHYSWLQLSVSLVWDKQRKPKYFVIHIQNITQLTRAKLDAERATLAKSRFIANMSHEIRTPINVVLGLIDIIQEQGLNDSQTVYMGQVTYAAQQLLNMLNSILEFAKVESNQDSLVTREFNLIGLLDDCTRLIKPLCNQKGLVLVNQIGNSVLPKRIGDMNKLKLVLINLLNNAVKYSESGCITLSVSKADSQREDHLCFSVSDTGVGIKEQNQERLFDAFTQGDDSLSRKHEGIGLGLAIVKQEVALLGGEIKLRSEYGKGSQFYFDLLLPKAEPNLGDVKILWMGSTVPPLLLDDVHTVIESDITQITSILKGQTFDYLICEEMPEPQVMEILVSNEVANLVQRIYVPHSLHAFVQQNERVVRLSQDGYIQRIRNDIETHRQGLVKATAQPVKIAGMLCLVIDDNELNLDITANLLNQEAANVVKYQSAKDIVLLVKQLQPDVILMDVHMPELDGYAATRLLREQVPELPVAIIALTANEQAQEIDQAIMHGMDNYLIKPVSRELLTQTVAQYTKSQVSFFDRTFALKQVMGKEAFLLTLLQKFAKLCLGYIQQLDEPQSVNDVGLLAHSVKGAAAGLGFNRLAEAAKLLELHIKQTNEIKEQALVTNLKLKLQQTESYLAIECQGD</sequence>
<keyword evidence="6 14" id="KW-0597">Phosphoprotein</keyword>
<keyword evidence="9" id="KW-0418">Kinase</keyword>
<comment type="caution">
    <text evidence="20">The sequence shown here is derived from an EMBL/GenBank/DDBJ whole genome shotgun (WGS) entry which is preliminary data.</text>
</comment>
<dbReference type="CDD" id="cd16922">
    <property type="entry name" value="HATPase_EvgS-ArcB-TorS-like"/>
    <property type="match status" value="1"/>
</dbReference>
<dbReference type="SMART" id="SM00387">
    <property type="entry name" value="HATPase_c"/>
    <property type="match status" value="1"/>
</dbReference>
<feature type="domain" description="Histidine kinase" evidence="16">
    <location>
        <begin position="660"/>
        <end position="880"/>
    </location>
</feature>
<evidence type="ECO:0000313" key="20">
    <source>
        <dbReference type="EMBL" id="KAF7774388.1"/>
    </source>
</evidence>
<dbReference type="EMBL" id="AHBZ03000014">
    <property type="protein sequence ID" value="KAF7774388.1"/>
    <property type="molecule type" value="Genomic_DNA"/>
</dbReference>
<dbReference type="SUPFAM" id="SSF47384">
    <property type="entry name" value="Homodimeric domain of signal transducing histidine kinase"/>
    <property type="match status" value="1"/>
</dbReference>
<keyword evidence="12" id="KW-0902">Two-component regulatory system</keyword>
<keyword evidence="4" id="KW-1003">Cell membrane</keyword>
<dbReference type="SUPFAM" id="SSF52172">
    <property type="entry name" value="CheY-like"/>
    <property type="match status" value="1"/>
</dbReference>
<dbReference type="CDD" id="cd17546">
    <property type="entry name" value="REC_hyHK_CKI1_RcsC-like"/>
    <property type="match status" value="1"/>
</dbReference>
<comment type="catalytic activity">
    <reaction evidence="1">
        <text>ATP + protein L-histidine = ADP + protein N-phospho-L-histidine.</text>
        <dbReference type="EC" id="2.7.13.3"/>
    </reaction>
</comment>
<dbReference type="PROSITE" id="PS50113">
    <property type="entry name" value="PAC"/>
    <property type="match status" value="1"/>
</dbReference>
<dbReference type="InterPro" id="IPR036641">
    <property type="entry name" value="HPT_dom_sf"/>
</dbReference>
<evidence type="ECO:0000256" key="15">
    <source>
        <dbReference type="SAM" id="Phobius"/>
    </source>
</evidence>
<dbReference type="InterPro" id="IPR008207">
    <property type="entry name" value="Sig_transdc_His_kin_Hpt_dom"/>
</dbReference>
<dbReference type="Pfam" id="PF00512">
    <property type="entry name" value="HisKA"/>
    <property type="match status" value="1"/>
</dbReference>
<dbReference type="PRINTS" id="PR00344">
    <property type="entry name" value="BCTRLSENSOR"/>
</dbReference>
<dbReference type="InterPro" id="IPR001789">
    <property type="entry name" value="Sig_transdc_resp-reg_receiver"/>
</dbReference>
<dbReference type="SMART" id="SM00091">
    <property type="entry name" value="PAS"/>
    <property type="match status" value="2"/>
</dbReference>
<evidence type="ECO:0000256" key="1">
    <source>
        <dbReference type="ARBA" id="ARBA00000085"/>
    </source>
</evidence>
<dbReference type="CDD" id="cd00082">
    <property type="entry name" value="HisKA"/>
    <property type="match status" value="1"/>
</dbReference>
<dbReference type="GO" id="GO:0000155">
    <property type="term" value="F:phosphorelay sensor kinase activity"/>
    <property type="evidence" value="ECO:0007669"/>
    <property type="project" value="InterPro"/>
</dbReference>
<evidence type="ECO:0000256" key="3">
    <source>
        <dbReference type="ARBA" id="ARBA00012438"/>
    </source>
</evidence>
<dbReference type="PROSITE" id="PS50112">
    <property type="entry name" value="PAS"/>
    <property type="match status" value="1"/>
</dbReference>
<dbReference type="NCBIfam" id="TIGR00229">
    <property type="entry name" value="sensory_box"/>
    <property type="match status" value="2"/>
</dbReference>
<dbReference type="Gene3D" id="3.30.450.20">
    <property type="entry name" value="PAS domain"/>
    <property type="match status" value="2"/>
</dbReference>
<evidence type="ECO:0000259" key="16">
    <source>
        <dbReference type="PROSITE" id="PS50109"/>
    </source>
</evidence>
<evidence type="ECO:0000259" key="17">
    <source>
        <dbReference type="PROSITE" id="PS50110"/>
    </source>
</evidence>
<evidence type="ECO:0000256" key="9">
    <source>
        <dbReference type="ARBA" id="ARBA00022777"/>
    </source>
</evidence>
<evidence type="ECO:0000256" key="5">
    <source>
        <dbReference type="ARBA" id="ARBA00022519"/>
    </source>
</evidence>
<dbReference type="Proteomes" id="UP000016487">
    <property type="component" value="Unassembled WGS sequence"/>
</dbReference>
<protein>
    <recommendedName>
        <fullName evidence="3">histidine kinase</fullName>
        <ecNumber evidence="3">2.7.13.3</ecNumber>
    </recommendedName>
</protein>
<feature type="domain" description="Response regulatory" evidence="17">
    <location>
        <begin position="1007"/>
        <end position="1123"/>
    </location>
</feature>
<dbReference type="GO" id="GO:0009927">
    <property type="term" value="F:histidine phosphotransfer kinase activity"/>
    <property type="evidence" value="ECO:0007669"/>
    <property type="project" value="TreeGrafter"/>
</dbReference>
<dbReference type="InterPro" id="IPR035965">
    <property type="entry name" value="PAS-like_dom_sf"/>
</dbReference>
<dbReference type="SMART" id="SM00448">
    <property type="entry name" value="REC"/>
    <property type="match status" value="1"/>
</dbReference>
<keyword evidence="13 15" id="KW-0472">Membrane</keyword>
<dbReference type="Pfam" id="PF08448">
    <property type="entry name" value="PAS_4"/>
    <property type="match status" value="1"/>
</dbReference>
<dbReference type="Gene3D" id="3.40.50.2300">
    <property type="match status" value="1"/>
</dbReference>
<dbReference type="Pfam" id="PF02518">
    <property type="entry name" value="HATPase_c"/>
    <property type="match status" value="1"/>
</dbReference>
<gene>
    <name evidence="20" type="ORF">PCIT_a0824</name>
</gene>
<dbReference type="Pfam" id="PF13426">
    <property type="entry name" value="PAS_9"/>
    <property type="match status" value="1"/>
</dbReference>
<keyword evidence="10" id="KW-0067">ATP-binding</keyword>
<dbReference type="FunFam" id="3.30.565.10:FF:000010">
    <property type="entry name" value="Sensor histidine kinase RcsC"/>
    <property type="match status" value="1"/>
</dbReference>
<evidence type="ECO:0000259" key="19">
    <source>
        <dbReference type="PROSITE" id="PS50113"/>
    </source>
</evidence>
<dbReference type="InterPro" id="IPR000700">
    <property type="entry name" value="PAS-assoc_C"/>
</dbReference>
<dbReference type="Gene3D" id="1.20.120.160">
    <property type="entry name" value="HPT domain"/>
    <property type="match status" value="1"/>
</dbReference>
<keyword evidence="8 15" id="KW-0812">Transmembrane</keyword>
<evidence type="ECO:0000256" key="11">
    <source>
        <dbReference type="ARBA" id="ARBA00022989"/>
    </source>
</evidence>
<proteinExistence type="predicted"/>
<dbReference type="InterPro" id="IPR000014">
    <property type="entry name" value="PAS"/>
</dbReference>
<reference evidence="20" key="2">
    <citation type="submission" date="2015-03" db="EMBL/GenBank/DDBJ databases">
        <title>Genome sequence of Pseudoalteromonas citrea.</title>
        <authorList>
            <person name="Xie B.-B."/>
            <person name="Rong J.-C."/>
            <person name="Qin Q.-L."/>
            <person name="Zhang Y.-Z."/>
        </authorList>
    </citation>
    <scope>NUCLEOTIDE SEQUENCE</scope>
    <source>
        <strain evidence="20">DSM 8771</strain>
    </source>
</reference>
<dbReference type="SUPFAM" id="SSF47226">
    <property type="entry name" value="Histidine-containing phosphotransfer domain, HPT domain"/>
    <property type="match status" value="1"/>
</dbReference>
<dbReference type="SUPFAM" id="SSF55874">
    <property type="entry name" value="ATPase domain of HSP90 chaperone/DNA topoisomerase II/histidine kinase"/>
    <property type="match status" value="1"/>
</dbReference>
<name>A0AAD4AL88_9GAMM</name>
<dbReference type="SMART" id="SM00388">
    <property type="entry name" value="HisKA"/>
    <property type="match status" value="1"/>
</dbReference>
<accession>A0AAD4AL88</accession>
<dbReference type="InterPro" id="IPR003594">
    <property type="entry name" value="HATPase_dom"/>
</dbReference>
<feature type="transmembrane region" description="Helical" evidence="15">
    <location>
        <begin position="16"/>
        <end position="36"/>
    </location>
</feature>
<dbReference type="CDD" id="cd00130">
    <property type="entry name" value="PAS"/>
    <property type="match status" value="2"/>
</dbReference>
<dbReference type="SUPFAM" id="SSF55785">
    <property type="entry name" value="PYP-like sensor domain (PAS domain)"/>
    <property type="match status" value="2"/>
</dbReference>
<dbReference type="Gene3D" id="3.30.565.10">
    <property type="entry name" value="Histidine kinase-like ATPase, C-terminal domain"/>
    <property type="match status" value="1"/>
</dbReference>
<dbReference type="RefSeq" id="WP_010363603.1">
    <property type="nucleotide sequence ID" value="NZ_AHBZ03000014.1"/>
</dbReference>
<evidence type="ECO:0000256" key="13">
    <source>
        <dbReference type="ARBA" id="ARBA00023136"/>
    </source>
</evidence>
<dbReference type="InterPro" id="IPR011006">
    <property type="entry name" value="CheY-like_superfamily"/>
</dbReference>
<evidence type="ECO:0000256" key="12">
    <source>
        <dbReference type="ARBA" id="ARBA00023012"/>
    </source>
</evidence>
<dbReference type="Gene3D" id="1.10.287.130">
    <property type="match status" value="1"/>
</dbReference>
<dbReference type="EC" id="2.7.13.3" evidence="3"/>
<comment type="subcellular location">
    <subcellularLocation>
        <location evidence="2">Cell inner membrane</location>
        <topology evidence="2">Multi-pass membrane protein</topology>
    </subcellularLocation>
</comment>
<dbReference type="PROSITE" id="PS50109">
    <property type="entry name" value="HIS_KIN"/>
    <property type="match status" value="1"/>
</dbReference>
<feature type="domain" description="PAC" evidence="19">
    <location>
        <begin position="473"/>
        <end position="526"/>
    </location>
</feature>
<feature type="domain" description="PAS" evidence="18">
    <location>
        <begin position="408"/>
        <end position="486"/>
    </location>
</feature>
<evidence type="ECO:0000256" key="4">
    <source>
        <dbReference type="ARBA" id="ARBA00022475"/>
    </source>
</evidence>
<reference evidence="20" key="1">
    <citation type="journal article" date="2012" name="J. Bacteriol.">
        <title>Genome sequences of type strains of seven species of the marine bacterium Pseudoalteromonas.</title>
        <authorList>
            <person name="Xie B.B."/>
            <person name="Shu Y.L."/>
            <person name="Qin Q.L."/>
            <person name="Rong J.C."/>
            <person name="Zhang X.Y."/>
            <person name="Chen X.L."/>
            <person name="Shi M."/>
            <person name="He H.L."/>
            <person name="Zhou B.C."/>
            <person name="Zhang Y.Z."/>
        </authorList>
    </citation>
    <scope>NUCLEOTIDE SEQUENCE</scope>
    <source>
        <strain evidence="20">DSM 8771</strain>
    </source>
</reference>
<feature type="modified residue" description="4-aspartylphosphate" evidence="14">
    <location>
        <position position="1056"/>
    </location>
</feature>
<dbReference type="AlphaFoldDB" id="A0AAD4AL88"/>
<evidence type="ECO:0000313" key="21">
    <source>
        <dbReference type="Proteomes" id="UP000016487"/>
    </source>
</evidence>
<dbReference type="GO" id="GO:0005886">
    <property type="term" value="C:plasma membrane"/>
    <property type="evidence" value="ECO:0007669"/>
    <property type="project" value="UniProtKB-SubCell"/>
</dbReference>
<dbReference type="InterPro" id="IPR036097">
    <property type="entry name" value="HisK_dim/P_sf"/>
</dbReference>
<keyword evidence="11 15" id="KW-1133">Transmembrane helix</keyword>
<dbReference type="PANTHER" id="PTHR43047">
    <property type="entry name" value="TWO-COMPONENT HISTIDINE PROTEIN KINASE"/>
    <property type="match status" value="1"/>
</dbReference>
<evidence type="ECO:0000256" key="14">
    <source>
        <dbReference type="PROSITE-ProRule" id="PRU00169"/>
    </source>
</evidence>
<keyword evidence="5" id="KW-0997">Cell inner membrane</keyword>
<dbReference type="Pfam" id="PF00072">
    <property type="entry name" value="Response_reg"/>
    <property type="match status" value="1"/>
</dbReference>